<reference evidence="2 3" key="1">
    <citation type="submission" date="2024-05" db="EMBL/GenBank/DDBJ databases">
        <title>Culex pipiens pipiens assembly and annotation.</title>
        <authorList>
            <person name="Alout H."/>
            <person name="Durand T."/>
        </authorList>
    </citation>
    <scope>NUCLEOTIDE SEQUENCE [LARGE SCALE GENOMIC DNA]</scope>
    <source>
        <strain evidence="2">HA-2024</strain>
        <tissue evidence="2">Whole body</tissue>
    </source>
</reference>
<sequence length="130" mass="14101">MLPPQGGNRRLLDLPVDAEPIIGQDLVMWLPMVELLTEVCVMALRTGVDVLKNYAKDVKGKFRHAIQTYTNNAPVRTTWSTDDGWNKSTPATPSLIACSEILGPESAPAGTSPMTESARRDSGFQTAKSS</sequence>
<gene>
    <name evidence="2" type="ORF">pipiens_012216</name>
</gene>
<dbReference type="AlphaFoldDB" id="A0ABD1D6A0"/>
<name>A0ABD1D6A0_CULPP</name>
<comment type="caution">
    <text evidence="2">The sequence shown here is derived from an EMBL/GenBank/DDBJ whole genome shotgun (WGS) entry which is preliminary data.</text>
</comment>
<organism evidence="2 3">
    <name type="scientific">Culex pipiens pipiens</name>
    <name type="common">Northern house mosquito</name>
    <dbReference type="NCBI Taxonomy" id="38569"/>
    <lineage>
        <taxon>Eukaryota</taxon>
        <taxon>Metazoa</taxon>
        <taxon>Ecdysozoa</taxon>
        <taxon>Arthropoda</taxon>
        <taxon>Hexapoda</taxon>
        <taxon>Insecta</taxon>
        <taxon>Pterygota</taxon>
        <taxon>Neoptera</taxon>
        <taxon>Endopterygota</taxon>
        <taxon>Diptera</taxon>
        <taxon>Nematocera</taxon>
        <taxon>Culicoidea</taxon>
        <taxon>Culicidae</taxon>
        <taxon>Culicinae</taxon>
        <taxon>Culicini</taxon>
        <taxon>Culex</taxon>
        <taxon>Culex</taxon>
    </lineage>
</organism>
<protein>
    <submittedName>
        <fullName evidence="2">Uncharacterized protein</fullName>
    </submittedName>
</protein>
<evidence type="ECO:0000256" key="1">
    <source>
        <dbReference type="SAM" id="MobiDB-lite"/>
    </source>
</evidence>
<keyword evidence="3" id="KW-1185">Reference proteome</keyword>
<accession>A0ABD1D6A0</accession>
<evidence type="ECO:0000313" key="3">
    <source>
        <dbReference type="Proteomes" id="UP001562425"/>
    </source>
</evidence>
<feature type="region of interest" description="Disordered" evidence="1">
    <location>
        <begin position="102"/>
        <end position="130"/>
    </location>
</feature>
<evidence type="ECO:0000313" key="2">
    <source>
        <dbReference type="EMBL" id="KAL1392805.1"/>
    </source>
</evidence>
<dbReference type="EMBL" id="JBEHCU010007778">
    <property type="protein sequence ID" value="KAL1392805.1"/>
    <property type="molecule type" value="Genomic_DNA"/>
</dbReference>
<dbReference type="Proteomes" id="UP001562425">
    <property type="component" value="Unassembled WGS sequence"/>
</dbReference>
<proteinExistence type="predicted"/>